<protein>
    <recommendedName>
        <fullName evidence="5">Protein efr3</fullName>
    </recommendedName>
</protein>
<feature type="region of interest" description="Disordered" evidence="2">
    <location>
        <begin position="893"/>
        <end position="1156"/>
    </location>
</feature>
<evidence type="ECO:0000256" key="1">
    <source>
        <dbReference type="ARBA" id="ARBA00010216"/>
    </source>
</evidence>
<reference evidence="3 4" key="1">
    <citation type="submission" date="2024-07" db="EMBL/GenBank/DDBJ databases">
        <title>Section-level genome sequencing and comparative genomics of Aspergillus sections Usti and Cavernicolus.</title>
        <authorList>
            <consortium name="Lawrence Berkeley National Laboratory"/>
            <person name="Nybo J.L."/>
            <person name="Vesth T.C."/>
            <person name="Theobald S."/>
            <person name="Frisvad J.C."/>
            <person name="Larsen T.O."/>
            <person name="Kjaerboelling I."/>
            <person name="Rothschild-Mancinelli K."/>
            <person name="Lyhne E.K."/>
            <person name="Kogle M.E."/>
            <person name="Barry K."/>
            <person name="Clum A."/>
            <person name="Na H."/>
            <person name="Ledsgaard L."/>
            <person name="Lin J."/>
            <person name="Lipzen A."/>
            <person name="Kuo A."/>
            <person name="Riley R."/>
            <person name="Mondo S."/>
            <person name="Labutti K."/>
            <person name="Haridas S."/>
            <person name="Pangalinan J."/>
            <person name="Salamov A.A."/>
            <person name="Simmons B.A."/>
            <person name="Magnuson J.K."/>
            <person name="Chen J."/>
            <person name="Drula E."/>
            <person name="Henrissat B."/>
            <person name="Wiebenga A."/>
            <person name="Lubbers R.J."/>
            <person name="Gomes A.C."/>
            <person name="Macurrencykelacurrency M.R."/>
            <person name="Stajich J."/>
            <person name="Grigoriev I.V."/>
            <person name="Mortensen U.H."/>
            <person name="De Vries R.P."/>
            <person name="Baker S.E."/>
            <person name="Andersen M.R."/>
        </authorList>
    </citation>
    <scope>NUCLEOTIDE SEQUENCE [LARGE SCALE GENOMIC DNA]</scope>
    <source>
        <strain evidence="3 4">CBS 449.75</strain>
    </source>
</reference>
<feature type="compositionally biased region" description="Low complexity" evidence="2">
    <location>
        <begin position="950"/>
        <end position="965"/>
    </location>
</feature>
<dbReference type="EMBL" id="JBFXLQ010000019">
    <property type="protein sequence ID" value="KAL2867289.1"/>
    <property type="molecule type" value="Genomic_DNA"/>
</dbReference>
<evidence type="ECO:0000313" key="4">
    <source>
        <dbReference type="Proteomes" id="UP001610432"/>
    </source>
</evidence>
<accession>A0ABR4LRX5</accession>
<dbReference type="PANTHER" id="PTHR47766">
    <property type="entry name" value="PROTEIN EFR3"/>
    <property type="match status" value="1"/>
</dbReference>
<feature type="compositionally biased region" description="Polar residues" evidence="2">
    <location>
        <begin position="1062"/>
        <end position="1074"/>
    </location>
</feature>
<evidence type="ECO:0008006" key="5">
    <source>
        <dbReference type="Google" id="ProtNLM"/>
    </source>
</evidence>
<keyword evidence="4" id="KW-1185">Reference proteome</keyword>
<dbReference type="SUPFAM" id="SSF48371">
    <property type="entry name" value="ARM repeat"/>
    <property type="match status" value="1"/>
</dbReference>
<gene>
    <name evidence="3" type="ORF">BJX67DRAFT_81644</name>
</gene>
<feature type="compositionally biased region" description="Basic and acidic residues" evidence="2">
    <location>
        <begin position="1105"/>
        <end position="1118"/>
    </location>
</feature>
<dbReference type="Pfam" id="PF21072">
    <property type="entry name" value="EFR3"/>
    <property type="match status" value="1"/>
</dbReference>
<evidence type="ECO:0000313" key="3">
    <source>
        <dbReference type="EMBL" id="KAL2867289.1"/>
    </source>
</evidence>
<evidence type="ECO:0000256" key="2">
    <source>
        <dbReference type="SAM" id="MobiDB-lite"/>
    </source>
</evidence>
<feature type="compositionally biased region" description="Polar residues" evidence="2">
    <location>
        <begin position="976"/>
        <end position="987"/>
    </location>
</feature>
<feature type="compositionally biased region" description="Basic and acidic residues" evidence="2">
    <location>
        <begin position="921"/>
        <end position="947"/>
    </location>
</feature>
<dbReference type="GeneID" id="98150573"/>
<dbReference type="Proteomes" id="UP001610432">
    <property type="component" value="Unassembled WGS sequence"/>
</dbReference>
<sequence length="1156" mass="127094">MTIETVRQKCRPKHQILVLKCYPQYQKGVQEVKPNSSELSYLLYYVSTRRSKLPKVSAFLEKRAARDVWRRKIGNVQVTLQILSALIEKIPRDLPIFARSVLTVIETVLRSRDISMVEDSIATFETFCRHQDMAALSAEQDFANQYREVIRIYAGFAHGDQEPQSKIAPSPPQAVRWKTAGLRAIKGVVSSEAGLAADGGDSLRIILPVILENLYNGDDALIPSLEHQLQEAERHVPDSAVRRRYSAVTVQTIDTAEGDPALATQNIDDVDRKAVLDMRLLALRCLELIIVNGSSRGQIRVTTRVVLDFILRKGQSDNNLSLGTDEQDSWATSLIEIIAKWCPVQVRFIILTAAMEVLFDIPPNEGTLDKAFTVIYMVDWLLKSSVNMIGLSVIDLLLGLMRYMSILASPTSDRMTEEQSTEKEKARSDDYANPSLKKKELLLLLQKCIGDLTTHIYYGDQVVDMLRAILTRIRPAQIQDQPSPSAAPDQPDGLSQDVSPTSFSLTSSKVCALKAIKNILLVANSQRPMASTGVGSRNPVGVHVWEGTHWLLQDPDKEVRYAYVDALLYWLKLETSKNDVRIKDRSTRAFITSPRRDVLETGERAAKRATGAHQREKALVAAQSNFLRLLHLTIYEVALQLSAEEIEIQVLHLLLTSLVQNLGINAARFGLPMILKLQDDIVTLESLRSPAAQVNTGSLVHGYLWALSDTFDLGTYRVGQEIFTEIEKRKSRGIWLDGISFSLSSLDSIIQDNDRHAVGYNTRDTDKLTPFKSGIEEFVRRIEESYNRIMSTHSPPGSPGRNIGKPVIAHMSPANVQQGNLLPPTVREQMLSPWSKQITLEAAEREKSAALSLNGSRTGSLPVRGHPDINGATNCSSVSISSPVTAHGVAGGLQNARRMSMPDKTESLKNSSSRDSPVHVNELRRVLSVNDPDRDRRLSPLRGRLDASEDSIGSSSDESMVSGFSTSEFEDGGSIRAQSTGDGQDTLNGDGMETPRASMSNGAQPPNLTRVSSYTIPPVPPIPQDLSVPGGFPSDSQRSLPSSDPAPTASMSRKQKAVNGKSAVSASPSGSKALNKQKSRSRTGLGNGVETTNGASTEAQTYGLHEMEETAQRRDVQKLLDGFLKPSDADSNRPSRAASNYVGRRSVTGGIGRPPY</sequence>
<name>A0ABR4LRX5_9EURO</name>
<feature type="region of interest" description="Disordered" evidence="2">
    <location>
        <begin position="479"/>
        <end position="500"/>
    </location>
</feature>
<dbReference type="InterPro" id="IPR049150">
    <property type="entry name" value="EFR3_HEAT-like_rpt"/>
</dbReference>
<proteinExistence type="inferred from homology"/>
<organism evidence="3 4">
    <name type="scientific">Aspergillus lucknowensis</name>
    <dbReference type="NCBI Taxonomy" id="176173"/>
    <lineage>
        <taxon>Eukaryota</taxon>
        <taxon>Fungi</taxon>
        <taxon>Dikarya</taxon>
        <taxon>Ascomycota</taxon>
        <taxon>Pezizomycotina</taxon>
        <taxon>Eurotiomycetes</taxon>
        <taxon>Eurotiomycetidae</taxon>
        <taxon>Eurotiales</taxon>
        <taxon>Aspergillaceae</taxon>
        <taxon>Aspergillus</taxon>
        <taxon>Aspergillus subgen. Nidulantes</taxon>
    </lineage>
</organism>
<dbReference type="InterPro" id="IPR016024">
    <property type="entry name" value="ARM-type_fold"/>
</dbReference>
<dbReference type="InterPro" id="IPR039786">
    <property type="entry name" value="EFR3"/>
</dbReference>
<dbReference type="PANTHER" id="PTHR47766:SF1">
    <property type="entry name" value="PROTEIN EFR3"/>
    <property type="match status" value="1"/>
</dbReference>
<comment type="similarity">
    <text evidence="1">Belongs to the EFR3 family.</text>
</comment>
<feature type="compositionally biased region" description="Polar residues" evidence="2">
    <location>
        <begin position="1089"/>
        <end position="1100"/>
    </location>
</feature>
<feature type="compositionally biased region" description="Polar residues" evidence="2">
    <location>
        <begin position="997"/>
        <end position="1015"/>
    </location>
</feature>
<dbReference type="RefSeq" id="XP_070886268.1">
    <property type="nucleotide sequence ID" value="XM_071035501.1"/>
</dbReference>
<comment type="caution">
    <text evidence="3">The sequence shown here is derived from an EMBL/GenBank/DDBJ whole genome shotgun (WGS) entry which is preliminary data.</text>
</comment>